<dbReference type="OrthoDB" id="8480151at2"/>
<keyword evidence="2" id="KW-1185">Reference proteome</keyword>
<protein>
    <submittedName>
        <fullName evidence="1">Uncharacterized protein</fullName>
    </submittedName>
</protein>
<dbReference type="EMBL" id="FOVM01000001">
    <property type="protein sequence ID" value="SFN42494.1"/>
    <property type="molecule type" value="Genomic_DNA"/>
</dbReference>
<proteinExistence type="predicted"/>
<accession>A0A1I4YWV0</accession>
<dbReference type="STRING" id="995034.SAMN05216219_0575"/>
<organism evidence="1 2">
    <name type="scientific">Mycetocola miduiensis</name>
    <dbReference type="NCBI Taxonomy" id="995034"/>
    <lineage>
        <taxon>Bacteria</taxon>
        <taxon>Bacillati</taxon>
        <taxon>Actinomycetota</taxon>
        <taxon>Actinomycetes</taxon>
        <taxon>Micrococcales</taxon>
        <taxon>Microbacteriaceae</taxon>
        <taxon>Mycetocola</taxon>
    </lineage>
</organism>
<sequence>MLEYRSLMGSLLEFKNALSAESIADPAEAQTRDRHLAVMTAADAHASLGCLLTPLTWFATVGEREAELLGDIAGVWTKGLALYTAIGRYRMSLQSILDRAPDTSSVAELNAAGDEVRNFAPEVQQLMAQLQQLRSRVATHDHLPPHPRQEDRSIDAWNWNDVLLGRRTDALVRALMRLAGTPETEAFGLGACAGYGAQVSGSMYIGQSVGGPRRAHRLRDRLGRNAVGSWIAANRPDVPRFGVLADRLEAAMPGGIDADVANLLSEALAEVYPLDSLETTPDIGIGFGRMIAHLRALEMIQTPAAPPPLSDAIAAAVFADPTAPYTPKLPDQSVLTESGGEPGVPGSGGGVHILSAGDDGPAHQEPPDSTEVKCGAFWEALGQSILFLLGGWFVCIIEVANGDPCSLWDDMEANWSAAFSNGVYVGGEHDTDWGTAQLSVGDAESLAQRAESTQLAADLFTLQSTMWEGFQKAAEFLALHGVLYPDAFLKTWRYRQFTVMPPTEEGSWPQLPYDGDRFDLYPATGVEQPSGSAPFHTGSAPQAILSGLGGGGQFSAKSVSIPLWRQVVTGVDDADNYDLDADRGWRHPCWQTGGSITDQPVDVVALGYNEV</sequence>
<reference evidence="2" key="1">
    <citation type="submission" date="2016-10" db="EMBL/GenBank/DDBJ databases">
        <authorList>
            <person name="Varghese N."/>
            <person name="Submissions S."/>
        </authorList>
    </citation>
    <scope>NUCLEOTIDE SEQUENCE [LARGE SCALE GENOMIC DNA]</scope>
    <source>
        <strain evidence="2">CGMCC 1.11101</strain>
    </source>
</reference>
<evidence type="ECO:0000313" key="2">
    <source>
        <dbReference type="Proteomes" id="UP000198867"/>
    </source>
</evidence>
<dbReference type="AlphaFoldDB" id="A0A1I4YWV0"/>
<gene>
    <name evidence="1" type="ORF">SAMN05216219_0575</name>
</gene>
<dbReference type="Proteomes" id="UP000198867">
    <property type="component" value="Unassembled WGS sequence"/>
</dbReference>
<evidence type="ECO:0000313" key="1">
    <source>
        <dbReference type="EMBL" id="SFN42494.1"/>
    </source>
</evidence>
<name>A0A1I4YWV0_9MICO</name>